<evidence type="ECO:0000313" key="3">
    <source>
        <dbReference type="Proteomes" id="UP001500325"/>
    </source>
</evidence>
<feature type="transmembrane region" description="Helical" evidence="1">
    <location>
        <begin position="12"/>
        <end position="30"/>
    </location>
</feature>
<evidence type="ECO:0000313" key="2">
    <source>
        <dbReference type="EMBL" id="GAA4692859.1"/>
    </source>
</evidence>
<evidence type="ECO:0000256" key="1">
    <source>
        <dbReference type="SAM" id="Phobius"/>
    </source>
</evidence>
<dbReference type="EMBL" id="BAABIC010000010">
    <property type="protein sequence ID" value="GAA4692859.1"/>
    <property type="molecule type" value="Genomic_DNA"/>
</dbReference>
<name>A0ABP8WNL5_9PSEU</name>
<keyword evidence="1" id="KW-1133">Transmembrane helix</keyword>
<reference evidence="3" key="1">
    <citation type="journal article" date="2019" name="Int. J. Syst. Evol. Microbiol.">
        <title>The Global Catalogue of Microorganisms (GCM) 10K type strain sequencing project: providing services to taxonomists for standard genome sequencing and annotation.</title>
        <authorList>
            <consortium name="The Broad Institute Genomics Platform"/>
            <consortium name="The Broad Institute Genome Sequencing Center for Infectious Disease"/>
            <person name="Wu L."/>
            <person name="Ma J."/>
        </authorList>
    </citation>
    <scope>NUCLEOTIDE SEQUENCE [LARGE SCALE GENOMIC DNA]</scope>
    <source>
        <strain evidence="3">JCM 18055</strain>
    </source>
</reference>
<dbReference type="Proteomes" id="UP001500325">
    <property type="component" value="Unassembled WGS sequence"/>
</dbReference>
<organism evidence="2 3">
    <name type="scientific">Pseudonocardia yuanmonensis</name>
    <dbReference type="NCBI Taxonomy" id="1095914"/>
    <lineage>
        <taxon>Bacteria</taxon>
        <taxon>Bacillati</taxon>
        <taxon>Actinomycetota</taxon>
        <taxon>Actinomycetes</taxon>
        <taxon>Pseudonocardiales</taxon>
        <taxon>Pseudonocardiaceae</taxon>
        <taxon>Pseudonocardia</taxon>
    </lineage>
</organism>
<proteinExistence type="predicted"/>
<comment type="caution">
    <text evidence="2">The sequence shown here is derived from an EMBL/GenBank/DDBJ whole genome shotgun (WGS) entry which is preliminary data.</text>
</comment>
<keyword evidence="3" id="KW-1185">Reference proteome</keyword>
<feature type="transmembrane region" description="Helical" evidence="1">
    <location>
        <begin position="36"/>
        <end position="57"/>
    </location>
</feature>
<keyword evidence="1" id="KW-0812">Transmembrane</keyword>
<keyword evidence="1" id="KW-0472">Membrane</keyword>
<gene>
    <name evidence="2" type="ORF">GCM10023215_32540</name>
</gene>
<protein>
    <submittedName>
        <fullName evidence="2">Uncharacterized protein</fullName>
    </submittedName>
</protein>
<accession>A0ABP8WNL5</accession>
<dbReference type="RefSeq" id="WP_345381369.1">
    <property type="nucleotide sequence ID" value="NZ_BAABIC010000010.1"/>
</dbReference>
<sequence>MTRNTWIRRTHRWTSLAFTLTVVVCFAALGGALPEWVFYVPLLPLAVLLASGLYLFVLPYTRRRRTRPVGEHPAT</sequence>